<feature type="region of interest" description="Disordered" evidence="1">
    <location>
        <begin position="141"/>
        <end position="169"/>
    </location>
</feature>
<gene>
    <name evidence="2" type="ORF">AA0114_g12050</name>
</gene>
<dbReference type="EMBL" id="PDXA01000071">
    <property type="protein sequence ID" value="RYN32766.1"/>
    <property type="molecule type" value="Genomic_DNA"/>
</dbReference>
<proteinExistence type="predicted"/>
<reference evidence="3" key="1">
    <citation type="journal article" date="2019" name="bioRxiv">
        <title>Genomics, evolutionary history and diagnostics of the Alternaria alternata species group including apple and Asian pear pathotypes.</title>
        <authorList>
            <person name="Armitage A.D."/>
            <person name="Cockerton H.M."/>
            <person name="Sreenivasaprasad S."/>
            <person name="Woodhall J.W."/>
            <person name="Lane C.R."/>
            <person name="Harrison R.J."/>
            <person name="Clarkson J.P."/>
        </authorList>
    </citation>
    <scope>NUCLEOTIDE SEQUENCE [LARGE SCALE GENOMIC DNA]</scope>
    <source>
        <strain evidence="3">FERA 1082</strain>
    </source>
</reference>
<name>A0A4Q4M045_9PLEO</name>
<protein>
    <submittedName>
        <fullName evidence="2">Uncharacterized protein</fullName>
    </submittedName>
</protein>
<feature type="region of interest" description="Disordered" evidence="1">
    <location>
        <begin position="1"/>
        <end position="36"/>
    </location>
</feature>
<accession>A0A4Q4M045</accession>
<evidence type="ECO:0000313" key="3">
    <source>
        <dbReference type="Proteomes" id="UP000292402"/>
    </source>
</evidence>
<sequence length="196" mass="21659">MRPPRWDESMILDVNGDAVTPPSDRQSDLTSLPNDGSIIHDAAASNLLDRGLMPPPLNFSKRTNTVLRKPQNLAGISSTTPSQSPQMSRNPMSRYMAQVQKRPDEWLQRPVQFSFRTQGLAPGSPDSMAAEAPTPGRVNEALGRRSKFPPIDTNLANVPPGERGINHFNSRSMADYGRMAHVGNPEIMGVQREQYQ</sequence>
<dbReference type="Proteomes" id="UP000292402">
    <property type="component" value="Unassembled WGS sequence"/>
</dbReference>
<evidence type="ECO:0000256" key="1">
    <source>
        <dbReference type="SAM" id="MobiDB-lite"/>
    </source>
</evidence>
<organism evidence="2 3">
    <name type="scientific">Alternaria tenuissima</name>
    <dbReference type="NCBI Taxonomy" id="119927"/>
    <lineage>
        <taxon>Eukaryota</taxon>
        <taxon>Fungi</taxon>
        <taxon>Dikarya</taxon>
        <taxon>Ascomycota</taxon>
        <taxon>Pezizomycotina</taxon>
        <taxon>Dothideomycetes</taxon>
        <taxon>Pleosporomycetidae</taxon>
        <taxon>Pleosporales</taxon>
        <taxon>Pleosporineae</taxon>
        <taxon>Pleosporaceae</taxon>
        <taxon>Alternaria</taxon>
        <taxon>Alternaria sect. Alternaria</taxon>
        <taxon>Alternaria alternata complex</taxon>
    </lineage>
</organism>
<evidence type="ECO:0000313" key="2">
    <source>
        <dbReference type="EMBL" id="RYN32766.1"/>
    </source>
</evidence>
<dbReference type="AlphaFoldDB" id="A0A4Q4M045"/>
<comment type="caution">
    <text evidence="2">The sequence shown here is derived from an EMBL/GenBank/DDBJ whole genome shotgun (WGS) entry which is preliminary data.</text>
</comment>